<dbReference type="InterPro" id="IPR002466">
    <property type="entry name" value="A_deamin"/>
</dbReference>
<evidence type="ECO:0000313" key="4">
    <source>
        <dbReference type="Proteomes" id="UP000308549"/>
    </source>
</evidence>
<protein>
    <recommendedName>
        <fullName evidence="2">A to I editase domain-containing protein</fullName>
    </recommendedName>
</protein>
<dbReference type="SMART" id="SM00552">
    <property type="entry name" value="ADEAMc"/>
    <property type="match status" value="1"/>
</dbReference>
<dbReference type="Proteomes" id="UP000308549">
    <property type="component" value="Unassembled WGS sequence"/>
</dbReference>
<name>A0A4U0TRB1_9PEZI</name>
<feature type="domain" description="A to I editase" evidence="2">
    <location>
        <begin position="76"/>
        <end position="280"/>
    </location>
</feature>
<proteinExistence type="predicted"/>
<dbReference type="EMBL" id="NAJL01000044">
    <property type="protein sequence ID" value="TKA24402.1"/>
    <property type="molecule type" value="Genomic_DNA"/>
</dbReference>
<dbReference type="GO" id="GO:0003723">
    <property type="term" value="F:RNA binding"/>
    <property type="evidence" value="ECO:0007669"/>
    <property type="project" value="InterPro"/>
</dbReference>
<feature type="region of interest" description="Disordered" evidence="1">
    <location>
        <begin position="45"/>
        <end position="65"/>
    </location>
</feature>
<dbReference type="GO" id="GO:0002100">
    <property type="term" value="P:tRNA wobble adenosine to inosine editing"/>
    <property type="evidence" value="ECO:0007669"/>
    <property type="project" value="InterPro"/>
</dbReference>
<keyword evidence="4" id="KW-1185">Reference proteome</keyword>
<dbReference type="AlphaFoldDB" id="A0A4U0TRB1"/>
<dbReference type="PROSITE" id="PS50141">
    <property type="entry name" value="A_DEAMIN_EDITASE"/>
    <property type="match status" value="1"/>
</dbReference>
<organism evidence="3 4">
    <name type="scientific">Salinomyces thailandicus</name>
    <dbReference type="NCBI Taxonomy" id="706561"/>
    <lineage>
        <taxon>Eukaryota</taxon>
        <taxon>Fungi</taxon>
        <taxon>Dikarya</taxon>
        <taxon>Ascomycota</taxon>
        <taxon>Pezizomycotina</taxon>
        <taxon>Dothideomycetes</taxon>
        <taxon>Dothideomycetidae</taxon>
        <taxon>Mycosphaerellales</taxon>
        <taxon>Teratosphaeriaceae</taxon>
        <taxon>Salinomyces</taxon>
    </lineage>
</organism>
<comment type="caution">
    <text evidence="3">The sequence shown here is derived from an EMBL/GenBank/DDBJ whole genome shotgun (WGS) entry which is preliminary data.</text>
</comment>
<dbReference type="Pfam" id="PF02137">
    <property type="entry name" value="A_deamin"/>
    <property type="match status" value="2"/>
</dbReference>
<dbReference type="PANTHER" id="PTHR47803:SF1">
    <property type="entry name" value="TRNA-SPECIFIC ADENOSINE DEAMINASE 1"/>
    <property type="match status" value="1"/>
</dbReference>
<gene>
    <name evidence="3" type="ORF">B0A50_06722</name>
</gene>
<reference evidence="3 4" key="1">
    <citation type="submission" date="2017-03" db="EMBL/GenBank/DDBJ databases">
        <title>Genomes of endolithic fungi from Antarctica.</title>
        <authorList>
            <person name="Coleine C."/>
            <person name="Masonjones S."/>
            <person name="Stajich J.E."/>
        </authorList>
    </citation>
    <scope>NUCLEOTIDE SEQUENCE [LARGE SCALE GENOMIC DNA]</scope>
    <source>
        <strain evidence="3 4">CCFEE 6315</strain>
    </source>
</reference>
<dbReference type="InterPro" id="IPR042935">
    <property type="entry name" value="Tad1"/>
</dbReference>
<dbReference type="OrthoDB" id="10268011at2759"/>
<sequence length="453" mass="49876">MPPHADAVADCVLAGFHTLPAKFKPRNLADARREWVPLAGIVLSRERSPSPSDSNFPLDLTDTHHDRPSNDLTCAALATGMKCLPQTKLQSAGGNVLHDWHAEVLAIRAFNRFLVDECAELAQRGLGGESAWVRWRRRVDDEVEPKRLNELQQDNEAGAVPSKDGAPWQEQPFELHEDVCIDMYVSDAPCGDASMELVMAEQDDATPWENVADGMPGRGNFDRLGVVRRKPARPDAPATVSKSCSDKLALKQCTSLLSGPTSLLVCPERCYLRRLVLPFERCVPTATQRAFGKDGRMKPVTGADLQSKWEQDGYSFKPFEVATTSRRFAYEKTPGAAASNISVFATPYRREVLINGVLQGRKQFDPKGASSVSRRKMLHGIAGILDEIGQQDSALSDLLGKLGEQTHAWLKSEAMFLGRQAVKEDVRTLALKGWERNVGDGDWSLDHEAHAGA</sequence>
<evidence type="ECO:0000256" key="1">
    <source>
        <dbReference type="SAM" id="MobiDB-lite"/>
    </source>
</evidence>
<evidence type="ECO:0000313" key="3">
    <source>
        <dbReference type="EMBL" id="TKA24402.1"/>
    </source>
</evidence>
<dbReference type="GO" id="GO:0043829">
    <property type="term" value="F:tRNA-specific adenosine-37 deaminase activity"/>
    <property type="evidence" value="ECO:0007669"/>
    <property type="project" value="TreeGrafter"/>
</dbReference>
<accession>A0A4U0TRB1</accession>
<dbReference type="PANTHER" id="PTHR47803">
    <property type="entry name" value="TRNA-SPECIFIC ADENOSINE DEAMINASE 1"/>
    <property type="match status" value="1"/>
</dbReference>
<evidence type="ECO:0000259" key="2">
    <source>
        <dbReference type="PROSITE" id="PS50141"/>
    </source>
</evidence>